<sequence length="53" mass="6394">MTIPMYVQPRSQKRHHHHHHHHHHEGFRKIPEREWGISGWTSQGKPPPDTVSY</sequence>
<organism evidence="2 3">
    <name type="scientific">Aspergillus brasiliensis (strain CBS 101740 / IMI 381727 / IBT 21946)</name>
    <dbReference type="NCBI Taxonomy" id="767769"/>
    <lineage>
        <taxon>Eukaryota</taxon>
        <taxon>Fungi</taxon>
        <taxon>Dikarya</taxon>
        <taxon>Ascomycota</taxon>
        <taxon>Pezizomycotina</taxon>
        <taxon>Eurotiomycetes</taxon>
        <taxon>Eurotiomycetidae</taxon>
        <taxon>Eurotiales</taxon>
        <taxon>Aspergillaceae</taxon>
        <taxon>Aspergillus</taxon>
        <taxon>Aspergillus subgen. Circumdati</taxon>
    </lineage>
</organism>
<dbReference type="VEuPathDB" id="FungiDB:ASPBRDRAFT_48440"/>
<dbReference type="Proteomes" id="UP000184499">
    <property type="component" value="Unassembled WGS sequence"/>
</dbReference>
<keyword evidence="3" id="KW-1185">Reference proteome</keyword>
<dbReference type="GeneID" id="93578578"/>
<feature type="region of interest" description="Disordered" evidence="1">
    <location>
        <begin position="1"/>
        <end position="30"/>
    </location>
</feature>
<evidence type="ECO:0000256" key="1">
    <source>
        <dbReference type="SAM" id="MobiDB-lite"/>
    </source>
</evidence>
<dbReference type="RefSeq" id="XP_067474161.1">
    <property type="nucleotide sequence ID" value="XM_067626090.1"/>
</dbReference>
<dbReference type="EMBL" id="KV878696">
    <property type="protein sequence ID" value="OJJ66912.1"/>
    <property type="molecule type" value="Genomic_DNA"/>
</dbReference>
<evidence type="ECO:0000313" key="2">
    <source>
        <dbReference type="EMBL" id="OJJ66912.1"/>
    </source>
</evidence>
<feature type="compositionally biased region" description="Basic residues" evidence="1">
    <location>
        <begin position="11"/>
        <end position="26"/>
    </location>
</feature>
<proteinExistence type="predicted"/>
<accession>A0A1L9U5L3</accession>
<evidence type="ECO:0000313" key="3">
    <source>
        <dbReference type="Proteomes" id="UP000184499"/>
    </source>
</evidence>
<reference evidence="3" key="1">
    <citation type="journal article" date="2017" name="Genome Biol.">
        <title>Comparative genomics reveals high biological diversity and specific adaptations in the industrially and medically important fungal genus Aspergillus.</title>
        <authorList>
            <person name="de Vries R.P."/>
            <person name="Riley R."/>
            <person name="Wiebenga A."/>
            <person name="Aguilar-Osorio G."/>
            <person name="Amillis S."/>
            <person name="Uchima C.A."/>
            <person name="Anderluh G."/>
            <person name="Asadollahi M."/>
            <person name="Askin M."/>
            <person name="Barry K."/>
            <person name="Battaglia E."/>
            <person name="Bayram O."/>
            <person name="Benocci T."/>
            <person name="Braus-Stromeyer S.A."/>
            <person name="Caldana C."/>
            <person name="Canovas D."/>
            <person name="Cerqueira G.C."/>
            <person name="Chen F."/>
            <person name="Chen W."/>
            <person name="Choi C."/>
            <person name="Clum A."/>
            <person name="Dos Santos R.A."/>
            <person name="Damasio A.R."/>
            <person name="Diallinas G."/>
            <person name="Emri T."/>
            <person name="Fekete E."/>
            <person name="Flipphi M."/>
            <person name="Freyberg S."/>
            <person name="Gallo A."/>
            <person name="Gournas C."/>
            <person name="Habgood R."/>
            <person name="Hainaut M."/>
            <person name="Harispe M.L."/>
            <person name="Henrissat B."/>
            <person name="Hilden K.S."/>
            <person name="Hope R."/>
            <person name="Hossain A."/>
            <person name="Karabika E."/>
            <person name="Karaffa L."/>
            <person name="Karanyi Z."/>
            <person name="Krasevec N."/>
            <person name="Kuo A."/>
            <person name="Kusch H."/>
            <person name="LaButti K."/>
            <person name="Lagendijk E.L."/>
            <person name="Lapidus A."/>
            <person name="Levasseur A."/>
            <person name="Lindquist E."/>
            <person name="Lipzen A."/>
            <person name="Logrieco A.F."/>
            <person name="MacCabe A."/>
            <person name="Maekelae M.R."/>
            <person name="Malavazi I."/>
            <person name="Melin P."/>
            <person name="Meyer V."/>
            <person name="Mielnichuk N."/>
            <person name="Miskei M."/>
            <person name="Molnar A.P."/>
            <person name="Mule G."/>
            <person name="Ngan C.Y."/>
            <person name="Orejas M."/>
            <person name="Orosz E."/>
            <person name="Ouedraogo J.P."/>
            <person name="Overkamp K.M."/>
            <person name="Park H.-S."/>
            <person name="Perrone G."/>
            <person name="Piumi F."/>
            <person name="Punt P.J."/>
            <person name="Ram A.F."/>
            <person name="Ramon A."/>
            <person name="Rauscher S."/>
            <person name="Record E."/>
            <person name="Riano-Pachon D.M."/>
            <person name="Robert V."/>
            <person name="Roehrig J."/>
            <person name="Ruller R."/>
            <person name="Salamov A."/>
            <person name="Salih N.S."/>
            <person name="Samson R.A."/>
            <person name="Sandor E."/>
            <person name="Sanguinetti M."/>
            <person name="Schuetze T."/>
            <person name="Sepcic K."/>
            <person name="Shelest E."/>
            <person name="Sherlock G."/>
            <person name="Sophianopoulou V."/>
            <person name="Squina F.M."/>
            <person name="Sun H."/>
            <person name="Susca A."/>
            <person name="Todd R.B."/>
            <person name="Tsang A."/>
            <person name="Unkles S.E."/>
            <person name="van de Wiele N."/>
            <person name="van Rossen-Uffink D."/>
            <person name="Oliveira J.V."/>
            <person name="Vesth T.C."/>
            <person name="Visser J."/>
            <person name="Yu J.-H."/>
            <person name="Zhou M."/>
            <person name="Andersen M.R."/>
            <person name="Archer D.B."/>
            <person name="Baker S.E."/>
            <person name="Benoit I."/>
            <person name="Brakhage A.A."/>
            <person name="Braus G.H."/>
            <person name="Fischer R."/>
            <person name="Frisvad J.C."/>
            <person name="Goldman G.H."/>
            <person name="Houbraken J."/>
            <person name="Oakley B."/>
            <person name="Pocsi I."/>
            <person name="Scazzocchio C."/>
            <person name="Seiboth B."/>
            <person name="vanKuyk P.A."/>
            <person name="Wortman J."/>
            <person name="Dyer P.S."/>
            <person name="Grigoriev I.V."/>
        </authorList>
    </citation>
    <scope>NUCLEOTIDE SEQUENCE [LARGE SCALE GENOMIC DNA]</scope>
    <source>
        <strain evidence="3">CBS 101740 / IMI 381727 / IBT 21946</strain>
    </source>
</reference>
<gene>
    <name evidence="2" type="ORF">ASPBRDRAFT_48440</name>
</gene>
<dbReference type="AlphaFoldDB" id="A0A1L9U5L3"/>
<name>A0A1L9U5L3_ASPBC</name>
<protein>
    <submittedName>
        <fullName evidence="2">Uncharacterized protein</fullName>
    </submittedName>
</protein>